<sequence length="108" mass="11541">MEAQRECDEYKPRLLQYASGTKRVVWPTGDPLAVAGMTCTRFALGQAINLSTMHAWATLALQATAGATGYLLVLLLVKRFATGMFPVLVVVAPLTVAPLTPTHDIAGL</sequence>
<feature type="transmembrane region" description="Helical" evidence="1">
    <location>
        <begin position="55"/>
        <end position="77"/>
    </location>
</feature>
<gene>
    <name evidence="2" type="ORF">EMEDMD4_1280046</name>
</gene>
<reference evidence="2" key="1">
    <citation type="submission" date="2019-06" db="EMBL/GenBank/DDBJ databases">
        <authorList>
            <person name="Le Quere A."/>
            <person name="Colella S."/>
        </authorList>
    </citation>
    <scope>NUCLEOTIDE SEQUENCE</scope>
    <source>
        <strain evidence="2">EmedicaeMD41</strain>
    </source>
</reference>
<evidence type="ECO:0000256" key="1">
    <source>
        <dbReference type="SAM" id="Phobius"/>
    </source>
</evidence>
<dbReference type="AlphaFoldDB" id="A0A508WW12"/>
<keyword evidence="1" id="KW-0472">Membrane</keyword>
<keyword evidence="1" id="KW-0812">Transmembrane</keyword>
<proteinExistence type="predicted"/>
<dbReference type="EMBL" id="CABFNB010000033">
    <property type="protein sequence ID" value="VTZ59859.1"/>
    <property type="molecule type" value="Genomic_DNA"/>
</dbReference>
<evidence type="ECO:0000313" key="2">
    <source>
        <dbReference type="EMBL" id="VTZ59859.1"/>
    </source>
</evidence>
<name>A0A508WW12_9HYPH</name>
<dbReference type="Proteomes" id="UP000507954">
    <property type="component" value="Unassembled WGS sequence"/>
</dbReference>
<protein>
    <submittedName>
        <fullName evidence="2">Uncharacterized protein</fullName>
    </submittedName>
</protein>
<keyword evidence="1" id="KW-1133">Transmembrane helix</keyword>
<organism evidence="2">
    <name type="scientific">Sinorhizobium medicae</name>
    <dbReference type="NCBI Taxonomy" id="110321"/>
    <lineage>
        <taxon>Bacteria</taxon>
        <taxon>Pseudomonadati</taxon>
        <taxon>Pseudomonadota</taxon>
        <taxon>Alphaproteobacteria</taxon>
        <taxon>Hyphomicrobiales</taxon>
        <taxon>Rhizobiaceae</taxon>
        <taxon>Sinorhizobium/Ensifer group</taxon>
        <taxon>Sinorhizobium</taxon>
    </lineage>
</organism>
<accession>A0A508WW12</accession>